<feature type="domain" description="SIS" evidence="5">
    <location>
        <begin position="116"/>
        <end position="252"/>
    </location>
</feature>
<keyword evidence="2" id="KW-0238">DNA-binding</keyword>
<keyword evidence="1" id="KW-0805">Transcription regulation</keyword>
<gene>
    <name evidence="7" type="ORF">BTN92_08445</name>
    <name evidence="6" type="ORF">HI921_14945</name>
</gene>
<dbReference type="GO" id="GO:0097367">
    <property type="term" value="F:carbohydrate derivative binding"/>
    <property type="evidence" value="ECO:0007669"/>
    <property type="project" value="InterPro"/>
</dbReference>
<dbReference type="Pfam" id="PF01418">
    <property type="entry name" value="HTH_6"/>
    <property type="match status" value="1"/>
</dbReference>
<dbReference type="STRING" id="53346.A5802_002069"/>
<dbReference type="Gene3D" id="3.40.50.10490">
    <property type="entry name" value="Glucose-6-phosphate isomerase like protein, domain 1"/>
    <property type="match status" value="1"/>
</dbReference>
<dbReference type="Pfam" id="PF01380">
    <property type="entry name" value="SIS"/>
    <property type="match status" value="1"/>
</dbReference>
<dbReference type="InterPro" id="IPR035472">
    <property type="entry name" value="RpiR-like_SIS"/>
</dbReference>
<protein>
    <submittedName>
        <fullName evidence="6 7">RpiR family transcriptional regulator</fullName>
    </submittedName>
</protein>
<evidence type="ECO:0000256" key="2">
    <source>
        <dbReference type="ARBA" id="ARBA00023125"/>
    </source>
</evidence>
<keyword evidence="3" id="KW-0804">Transcription</keyword>
<name>A0A1V2UJA6_ENTMU</name>
<evidence type="ECO:0000313" key="8">
    <source>
        <dbReference type="Proteomes" id="UP000189299"/>
    </source>
</evidence>
<feature type="domain" description="HTH rpiR-type" evidence="4">
    <location>
        <begin position="2"/>
        <end position="78"/>
    </location>
</feature>
<dbReference type="PANTHER" id="PTHR30514:SF21">
    <property type="entry name" value="RPIR-FAMILY TRANSCRIPTIONAL REGULATOR"/>
    <property type="match status" value="1"/>
</dbReference>
<dbReference type="GO" id="GO:0003677">
    <property type="term" value="F:DNA binding"/>
    <property type="evidence" value="ECO:0007669"/>
    <property type="project" value="UniProtKB-KW"/>
</dbReference>
<dbReference type="EMBL" id="MSTR01000007">
    <property type="protein sequence ID" value="ONN43088.1"/>
    <property type="molecule type" value="Genomic_DNA"/>
</dbReference>
<reference evidence="7 8" key="1">
    <citation type="submission" date="2016-12" db="EMBL/GenBank/DDBJ databases">
        <authorList>
            <person name="Song W.-J."/>
            <person name="Kurnit D.M."/>
        </authorList>
    </citation>
    <scope>NUCLEOTIDE SEQUENCE [LARGE SCALE GENOMIC DNA]</scope>
    <source>
        <strain evidence="7 8">CGB1038-1_S1</strain>
    </source>
</reference>
<dbReference type="InterPro" id="IPR036388">
    <property type="entry name" value="WH-like_DNA-bd_sf"/>
</dbReference>
<dbReference type="Proteomes" id="UP000557857">
    <property type="component" value="Unassembled WGS sequence"/>
</dbReference>
<organism evidence="7 8">
    <name type="scientific">Enterococcus mundtii</name>
    <dbReference type="NCBI Taxonomy" id="53346"/>
    <lineage>
        <taxon>Bacteria</taxon>
        <taxon>Bacillati</taxon>
        <taxon>Bacillota</taxon>
        <taxon>Bacilli</taxon>
        <taxon>Lactobacillales</taxon>
        <taxon>Enterococcaceae</taxon>
        <taxon>Enterococcus</taxon>
    </lineage>
</organism>
<dbReference type="SUPFAM" id="SSF46689">
    <property type="entry name" value="Homeodomain-like"/>
    <property type="match status" value="1"/>
</dbReference>
<dbReference type="InterPro" id="IPR001347">
    <property type="entry name" value="SIS_dom"/>
</dbReference>
<dbReference type="InterPro" id="IPR000281">
    <property type="entry name" value="HTH_RpiR"/>
</dbReference>
<comment type="caution">
    <text evidence="7">The sequence shown here is derived from an EMBL/GenBank/DDBJ whole genome shotgun (WGS) entry which is preliminary data.</text>
</comment>
<dbReference type="GO" id="GO:0003700">
    <property type="term" value="F:DNA-binding transcription factor activity"/>
    <property type="evidence" value="ECO:0007669"/>
    <property type="project" value="InterPro"/>
</dbReference>
<dbReference type="EMBL" id="JABCAG010000079">
    <property type="protein sequence ID" value="NMP59737.1"/>
    <property type="molecule type" value="Genomic_DNA"/>
</dbReference>
<reference evidence="6 9" key="2">
    <citation type="submission" date="2020-04" db="EMBL/GenBank/DDBJ databases">
        <authorList>
            <person name="Abaymova A."/>
            <person name="Teymurazov M."/>
            <person name="Tazyna O."/>
            <person name="Chatushin Y."/>
            <person name="Svetoch E."/>
            <person name="Pereligyn V."/>
            <person name="Pohylenko V."/>
            <person name="Platonov M."/>
            <person name="Kartsev N."/>
            <person name="Skryabin Y."/>
            <person name="Sizova A."/>
            <person name="Solomentsev V."/>
            <person name="Kislichkina A."/>
            <person name="Bogun A."/>
        </authorList>
    </citation>
    <scope>NUCLEOTIDE SEQUENCE [LARGE SCALE GENOMIC DNA]</scope>
    <source>
        <strain evidence="6">SCPM-O-B-8398</strain>
        <strain evidence="9">SCPM-O-B-8398 (E28)</strain>
    </source>
</reference>
<evidence type="ECO:0000313" key="9">
    <source>
        <dbReference type="Proteomes" id="UP000557857"/>
    </source>
</evidence>
<dbReference type="InterPro" id="IPR046348">
    <property type="entry name" value="SIS_dom_sf"/>
</dbReference>
<dbReference type="PANTHER" id="PTHR30514">
    <property type="entry name" value="GLUCOKINASE"/>
    <property type="match status" value="1"/>
</dbReference>
<evidence type="ECO:0000256" key="1">
    <source>
        <dbReference type="ARBA" id="ARBA00023015"/>
    </source>
</evidence>
<evidence type="ECO:0000259" key="5">
    <source>
        <dbReference type="PROSITE" id="PS51464"/>
    </source>
</evidence>
<evidence type="ECO:0000313" key="6">
    <source>
        <dbReference type="EMBL" id="NMP59737.1"/>
    </source>
</evidence>
<proteinExistence type="predicted"/>
<accession>A0A1V2UJA6</accession>
<dbReference type="PROSITE" id="PS51464">
    <property type="entry name" value="SIS"/>
    <property type="match status" value="1"/>
</dbReference>
<dbReference type="PROSITE" id="PS51071">
    <property type="entry name" value="HTH_RPIR"/>
    <property type="match status" value="1"/>
</dbReference>
<dbReference type="InterPro" id="IPR009057">
    <property type="entry name" value="Homeodomain-like_sf"/>
</dbReference>
<dbReference type="Proteomes" id="UP000189299">
    <property type="component" value="Unassembled WGS sequence"/>
</dbReference>
<evidence type="ECO:0000313" key="7">
    <source>
        <dbReference type="EMBL" id="ONN43088.1"/>
    </source>
</evidence>
<dbReference type="SUPFAM" id="SSF53697">
    <property type="entry name" value="SIS domain"/>
    <property type="match status" value="1"/>
</dbReference>
<dbReference type="AlphaFoldDB" id="A0A1V2UJA6"/>
<evidence type="ECO:0000256" key="3">
    <source>
        <dbReference type="ARBA" id="ARBA00023163"/>
    </source>
</evidence>
<dbReference type="Gene3D" id="1.10.10.10">
    <property type="entry name" value="Winged helix-like DNA-binding domain superfamily/Winged helix DNA-binding domain"/>
    <property type="match status" value="1"/>
</dbReference>
<dbReference type="CDD" id="cd05013">
    <property type="entry name" value="SIS_RpiR"/>
    <property type="match status" value="1"/>
</dbReference>
<dbReference type="InterPro" id="IPR047640">
    <property type="entry name" value="RpiR-like"/>
</dbReference>
<dbReference type="RefSeq" id="WP_077151598.1">
    <property type="nucleotide sequence ID" value="NZ_CABMMO010000007.1"/>
</dbReference>
<sequence length="263" mass="29894">MNQFYKRIQYKFSELNQVEKNILDYCLHQSRKVSSMTAEELASETFTSQSTITRMAKKLGFKGFQEFKFALKSYRSLEETSGSTDVSDEFKPLINEILRQFTETLEKIEPKQIDRAVNMIKEAQRIELFAVGQSIPVAVSLNRKLHFLGKNVGHSTDWDELLAVSKQLGEGDLAIFISHSGETLGMLDYAKRLKERNVPLLSFIGQPTSSLEELSTGAFIAEMLTIYHQNIDLSPRVSMDILLDILMIHYAKQVISQNGDSNL</sequence>
<dbReference type="GO" id="GO:1901135">
    <property type="term" value="P:carbohydrate derivative metabolic process"/>
    <property type="evidence" value="ECO:0007669"/>
    <property type="project" value="InterPro"/>
</dbReference>
<evidence type="ECO:0000259" key="4">
    <source>
        <dbReference type="PROSITE" id="PS51071"/>
    </source>
</evidence>
<dbReference type="OrthoDB" id="3684496at2"/>